<gene>
    <name evidence="1" type="ORF">ATO11_04020</name>
</gene>
<keyword evidence="2" id="KW-1185">Reference proteome</keyword>
<dbReference type="RefSeq" id="WP_050529553.1">
    <property type="nucleotide sequence ID" value="NZ_AQQZ01000002.1"/>
</dbReference>
<protein>
    <recommendedName>
        <fullName evidence="3">RNA polymerase sigma factor 70 region 4 type 2 domain-containing protein</fullName>
    </recommendedName>
</protein>
<organism evidence="1 2">
    <name type="scientific">Pseudaestuariivita atlantica</name>
    <dbReference type="NCBI Taxonomy" id="1317121"/>
    <lineage>
        <taxon>Bacteria</taxon>
        <taxon>Pseudomonadati</taxon>
        <taxon>Pseudomonadota</taxon>
        <taxon>Alphaproteobacteria</taxon>
        <taxon>Rhodobacterales</taxon>
        <taxon>Paracoccaceae</taxon>
        <taxon>Pseudaestuariivita</taxon>
    </lineage>
</organism>
<accession>A0A0L1JSA5</accession>
<evidence type="ECO:0008006" key="3">
    <source>
        <dbReference type="Google" id="ProtNLM"/>
    </source>
</evidence>
<name>A0A0L1JSA5_9RHOB</name>
<dbReference type="STRING" id="1317121.ATO11_04020"/>
<proteinExistence type="predicted"/>
<evidence type="ECO:0000313" key="2">
    <source>
        <dbReference type="Proteomes" id="UP000036938"/>
    </source>
</evidence>
<dbReference type="Proteomes" id="UP000036938">
    <property type="component" value="Unassembled WGS sequence"/>
</dbReference>
<comment type="caution">
    <text evidence="1">The sequence shown here is derived from an EMBL/GenBank/DDBJ whole genome shotgun (WGS) entry which is preliminary data.</text>
</comment>
<dbReference type="AlphaFoldDB" id="A0A0L1JSA5"/>
<sequence>MIDALFCACLPHLDTPEKSLRRDLFRMVDLEGIALAEASEALGISHAHAVDLQERTRREIAVLLTLGLGPPGGATLENEPMTGCCCATPPKNPVWRT</sequence>
<reference evidence="1 2" key="1">
    <citation type="journal article" date="2015" name="Int. J. Syst. Evol. Microbiol.">
        <title>Aestuariivita atlantica sp. nov., isolated from deep sea sediment of the Atlantic Ocean.</title>
        <authorList>
            <person name="Li G."/>
            <person name="Lai Q."/>
            <person name="Du Y."/>
            <person name="Liu X."/>
            <person name="Sun F."/>
            <person name="Shao Z."/>
        </authorList>
    </citation>
    <scope>NUCLEOTIDE SEQUENCE [LARGE SCALE GENOMIC DNA]</scope>
    <source>
        <strain evidence="1 2">22II-S11-z3</strain>
    </source>
</reference>
<evidence type="ECO:0000313" key="1">
    <source>
        <dbReference type="EMBL" id="KNG94582.1"/>
    </source>
</evidence>
<dbReference type="EMBL" id="AQQZ01000002">
    <property type="protein sequence ID" value="KNG94582.1"/>
    <property type="molecule type" value="Genomic_DNA"/>
</dbReference>
<dbReference type="OrthoDB" id="7871579at2"/>